<evidence type="ECO:0000256" key="2">
    <source>
        <dbReference type="ARBA" id="ARBA00012438"/>
    </source>
</evidence>
<comment type="catalytic activity">
    <reaction evidence="1">
        <text>ATP + protein L-histidine = ADP + protein N-phospho-L-histidine.</text>
        <dbReference type="EC" id="2.7.13.3"/>
    </reaction>
</comment>
<dbReference type="Proteomes" id="UP000582837">
    <property type="component" value="Unassembled WGS sequence"/>
</dbReference>
<dbReference type="FunFam" id="3.30.565.10:FF:000006">
    <property type="entry name" value="Sensor histidine kinase WalK"/>
    <property type="match status" value="1"/>
</dbReference>
<dbReference type="InterPro" id="IPR036097">
    <property type="entry name" value="HisK_dim/P_sf"/>
</dbReference>
<dbReference type="Gene3D" id="1.10.287.130">
    <property type="match status" value="1"/>
</dbReference>
<dbReference type="InterPro" id="IPR029016">
    <property type="entry name" value="GAF-like_dom_sf"/>
</dbReference>
<evidence type="ECO:0000256" key="4">
    <source>
        <dbReference type="ARBA" id="ARBA00022679"/>
    </source>
</evidence>
<dbReference type="Pfam" id="PF02518">
    <property type="entry name" value="HATPase_c"/>
    <property type="match status" value="1"/>
</dbReference>
<keyword evidence="9" id="KW-1185">Reference proteome</keyword>
<gene>
    <name evidence="8" type="ORF">HNQ61_004121</name>
</gene>
<evidence type="ECO:0000313" key="8">
    <source>
        <dbReference type="EMBL" id="MBB6072459.1"/>
    </source>
</evidence>
<dbReference type="SUPFAM" id="SSF55781">
    <property type="entry name" value="GAF domain-like"/>
    <property type="match status" value="1"/>
</dbReference>
<dbReference type="InterPro" id="IPR003594">
    <property type="entry name" value="HATPase_dom"/>
</dbReference>
<dbReference type="SUPFAM" id="SSF55874">
    <property type="entry name" value="ATPase domain of HSP90 chaperone/DNA topoisomerase II/histidine kinase"/>
    <property type="match status" value="1"/>
</dbReference>
<dbReference type="GO" id="GO:0009927">
    <property type="term" value="F:histidine phosphotransfer kinase activity"/>
    <property type="evidence" value="ECO:0007669"/>
    <property type="project" value="TreeGrafter"/>
</dbReference>
<dbReference type="Gene3D" id="3.30.450.40">
    <property type="match status" value="1"/>
</dbReference>
<dbReference type="GO" id="GO:0000155">
    <property type="term" value="F:phosphorelay sensor kinase activity"/>
    <property type="evidence" value="ECO:0007669"/>
    <property type="project" value="InterPro"/>
</dbReference>
<dbReference type="PANTHER" id="PTHR43047:SF72">
    <property type="entry name" value="OSMOSENSING HISTIDINE PROTEIN KINASE SLN1"/>
    <property type="match status" value="1"/>
</dbReference>
<dbReference type="InterPro" id="IPR003661">
    <property type="entry name" value="HisK_dim/P_dom"/>
</dbReference>
<accession>A0A841H3S8</accession>
<evidence type="ECO:0000256" key="5">
    <source>
        <dbReference type="ARBA" id="ARBA00022777"/>
    </source>
</evidence>
<dbReference type="AlphaFoldDB" id="A0A841H3S8"/>
<dbReference type="InterPro" id="IPR004358">
    <property type="entry name" value="Sig_transdc_His_kin-like_C"/>
</dbReference>
<feature type="region of interest" description="Disordered" evidence="6">
    <location>
        <begin position="1"/>
        <end position="23"/>
    </location>
</feature>
<protein>
    <recommendedName>
        <fullName evidence="2">histidine kinase</fullName>
        <ecNumber evidence="2">2.7.13.3</ecNumber>
    </recommendedName>
</protein>
<dbReference type="PANTHER" id="PTHR43047">
    <property type="entry name" value="TWO-COMPONENT HISTIDINE PROTEIN KINASE"/>
    <property type="match status" value="1"/>
</dbReference>
<feature type="domain" description="Histidine kinase" evidence="7">
    <location>
        <begin position="236"/>
        <end position="453"/>
    </location>
</feature>
<dbReference type="Pfam" id="PF13185">
    <property type="entry name" value="GAF_2"/>
    <property type="match status" value="1"/>
</dbReference>
<dbReference type="EMBL" id="JACHIA010000015">
    <property type="protein sequence ID" value="MBB6072459.1"/>
    <property type="molecule type" value="Genomic_DNA"/>
</dbReference>
<dbReference type="PRINTS" id="PR00344">
    <property type="entry name" value="BCTRLSENSOR"/>
</dbReference>
<dbReference type="SMART" id="SM00065">
    <property type="entry name" value="GAF"/>
    <property type="match status" value="1"/>
</dbReference>
<evidence type="ECO:0000256" key="3">
    <source>
        <dbReference type="ARBA" id="ARBA00022553"/>
    </source>
</evidence>
<dbReference type="PROSITE" id="PS50109">
    <property type="entry name" value="HIS_KIN"/>
    <property type="match status" value="1"/>
</dbReference>
<dbReference type="SMART" id="SM00388">
    <property type="entry name" value="HisKA"/>
    <property type="match status" value="1"/>
</dbReference>
<dbReference type="InterPro" id="IPR005467">
    <property type="entry name" value="His_kinase_dom"/>
</dbReference>
<reference evidence="8 9" key="1">
    <citation type="submission" date="2020-08" db="EMBL/GenBank/DDBJ databases">
        <title>Genomic Encyclopedia of Type Strains, Phase IV (KMG-IV): sequencing the most valuable type-strain genomes for metagenomic binning, comparative biology and taxonomic classification.</title>
        <authorList>
            <person name="Goeker M."/>
        </authorList>
    </citation>
    <scope>NUCLEOTIDE SEQUENCE [LARGE SCALE GENOMIC DNA]</scope>
    <source>
        <strain evidence="8 9">DSM 29007</strain>
    </source>
</reference>
<dbReference type="InterPro" id="IPR036890">
    <property type="entry name" value="HATPase_C_sf"/>
</dbReference>
<dbReference type="Gene3D" id="3.30.565.10">
    <property type="entry name" value="Histidine kinase-like ATPase, C-terminal domain"/>
    <property type="match status" value="1"/>
</dbReference>
<dbReference type="Pfam" id="PF00512">
    <property type="entry name" value="HisKA"/>
    <property type="match status" value="1"/>
</dbReference>
<dbReference type="SMART" id="SM00387">
    <property type="entry name" value="HATPase_c"/>
    <property type="match status" value="1"/>
</dbReference>
<keyword evidence="3" id="KW-0597">Phosphoprotein</keyword>
<dbReference type="RefSeq" id="WP_170038297.1">
    <property type="nucleotide sequence ID" value="NZ_JABDTL010000002.1"/>
</dbReference>
<dbReference type="EC" id="2.7.13.3" evidence="2"/>
<name>A0A841H3S8_9BACT</name>
<evidence type="ECO:0000256" key="6">
    <source>
        <dbReference type="SAM" id="MobiDB-lite"/>
    </source>
</evidence>
<dbReference type="CDD" id="cd00075">
    <property type="entry name" value="HATPase"/>
    <property type="match status" value="1"/>
</dbReference>
<evidence type="ECO:0000313" key="9">
    <source>
        <dbReference type="Proteomes" id="UP000582837"/>
    </source>
</evidence>
<proteinExistence type="predicted"/>
<dbReference type="SUPFAM" id="SSF47384">
    <property type="entry name" value="Homodimeric domain of signal transducing histidine kinase"/>
    <property type="match status" value="1"/>
</dbReference>
<evidence type="ECO:0000259" key="7">
    <source>
        <dbReference type="PROSITE" id="PS50109"/>
    </source>
</evidence>
<dbReference type="InterPro" id="IPR003018">
    <property type="entry name" value="GAF"/>
</dbReference>
<keyword evidence="4" id="KW-0808">Transferase</keyword>
<evidence type="ECO:0000256" key="1">
    <source>
        <dbReference type="ARBA" id="ARBA00000085"/>
    </source>
</evidence>
<keyword evidence="5 8" id="KW-0418">Kinase</keyword>
<organism evidence="8 9">
    <name type="scientific">Longimicrobium terrae</name>
    <dbReference type="NCBI Taxonomy" id="1639882"/>
    <lineage>
        <taxon>Bacteria</taxon>
        <taxon>Pseudomonadati</taxon>
        <taxon>Gemmatimonadota</taxon>
        <taxon>Longimicrobiia</taxon>
        <taxon>Longimicrobiales</taxon>
        <taxon>Longimicrobiaceae</taxon>
        <taxon>Longimicrobium</taxon>
    </lineage>
</organism>
<sequence>MNRVPGAAPMLPPGPRRAEDVPDGIVTRAATEAPDARRHPRSPIRTREALRFLIEASQTLAGTLDYERAMQTLADLAVPRFACMCGVDILQPDGRVRTLGLAHVDADRRPLLERLVADTRGPADPPPLALGLAGEEPVLISPITDDWLRENAVDDEDLQSVRELAPTSLIFVPLVARGARLGVLVLGSTRTDRHYQAADLELARELGRIASIAIDNARLYRAAREAVQARDEVLRVVSHDLRNPLSTIGMGASYLLDEAPRELRDGVFGRTLGTIVNSTRRANRMIDDLLDVSRIEAGRLSIERAPEPVEPIVREVIETYRYAADERAIELAFHVEDGLPLILADRDRLLQVLGNLLTNAVKFTPAGGRVEVGASAEGGEVRWWVRDSGPGLAPEHLPHLFDRFWQANRSDRRGLGLGLAIVKGLVEAHGGRVWVESVPGGGSRFQFTVPAHPPRTVDEPAR</sequence>
<dbReference type="CDD" id="cd00082">
    <property type="entry name" value="HisKA"/>
    <property type="match status" value="1"/>
</dbReference>
<comment type="caution">
    <text evidence="8">The sequence shown here is derived from an EMBL/GenBank/DDBJ whole genome shotgun (WGS) entry which is preliminary data.</text>
</comment>
<dbReference type="GO" id="GO:0005886">
    <property type="term" value="C:plasma membrane"/>
    <property type="evidence" value="ECO:0007669"/>
    <property type="project" value="TreeGrafter"/>
</dbReference>